<dbReference type="KEGG" id="ttt:THITE_2122198"/>
<feature type="compositionally biased region" description="Low complexity" evidence="1">
    <location>
        <begin position="23"/>
        <end position="41"/>
    </location>
</feature>
<organism evidence="2 3">
    <name type="scientific">Thermothielavioides terrestris (strain ATCC 38088 / NRRL 8126)</name>
    <name type="common">Thielavia terrestris</name>
    <dbReference type="NCBI Taxonomy" id="578455"/>
    <lineage>
        <taxon>Eukaryota</taxon>
        <taxon>Fungi</taxon>
        <taxon>Dikarya</taxon>
        <taxon>Ascomycota</taxon>
        <taxon>Pezizomycotina</taxon>
        <taxon>Sordariomycetes</taxon>
        <taxon>Sordariomycetidae</taxon>
        <taxon>Sordariales</taxon>
        <taxon>Chaetomiaceae</taxon>
        <taxon>Thermothielavioides</taxon>
        <taxon>Thermothielavioides terrestris</taxon>
    </lineage>
</organism>
<dbReference type="GeneID" id="11519562"/>
<sequence>MSTAEELKALGNKAIAAKNFDEAISPRPSRSIPPTTSSTATDQQPTRPRRSGIVRSPMPRKLQS</sequence>
<gene>
    <name evidence="2" type="ORF">THITE_2122198</name>
</gene>
<feature type="region of interest" description="Disordered" evidence="1">
    <location>
        <begin position="19"/>
        <end position="64"/>
    </location>
</feature>
<keyword evidence="3" id="KW-1185">Reference proteome</keyword>
<accession>G2RCD2</accession>
<evidence type="ECO:0000313" key="2">
    <source>
        <dbReference type="EMBL" id="AEO70567.1"/>
    </source>
</evidence>
<dbReference type="HOGENOM" id="CLU_2869230_0_0_1"/>
<dbReference type="AlphaFoldDB" id="G2RCD2"/>
<dbReference type="RefSeq" id="XP_003656903.1">
    <property type="nucleotide sequence ID" value="XM_003656855.1"/>
</dbReference>
<name>G2RCD2_THETT</name>
<evidence type="ECO:0000313" key="3">
    <source>
        <dbReference type="Proteomes" id="UP000008181"/>
    </source>
</evidence>
<dbReference type="Proteomes" id="UP000008181">
    <property type="component" value="Chromosome 5"/>
</dbReference>
<protein>
    <submittedName>
        <fullName evidence="2">Uncharacterized protein</fullName>
    </submittedName>
</protein>
<dbReference type="EMBL" id="CP003013">
    <property type="protein sequence ID" value="AEO70567.1"/>
    <property type="molecule type" value="Genomic_DNA"/>
</dbReference>
<evidence type="ECO:0000256" key="1">
    <source>
        <dbReference type="SAM" id="MobiDB-lite"/>
    </source>
</evidence>
<proteinExistence type="predicted"/>
<reference evidence="2 3" key="1">
    <citation type="journal article" date="2011" name="Nat. Biotechnol.">
        <title>Comparative genomic analysis of the thermophilic biomass-degrading fungi Myceliophthora thermophila and Thielavia terrestris.</title>
        <authorList>
            <person name="Berka R.M."/>
            <person name="Grigoriev I.V."/>
            <person name="Otillar R."/>
            <person name="Salamov A."/>
            <person name="Grimwood J."/>
            <person name="Reid I."/>
            <person name="Ishmael N."/>
            <person name="John T."/>
            <person name="Darmond C."/>
            <person name="Moisan M.-C."/>
            <person name="Henrissat B."/>
            <person name="Coutinho P.M."/>
            <person name="Lombard V."/>
            <person name="Natvig D.O."/>
            <person name="Lindquist E."/>
            <person name="Schmutz J."/>
            <person name="Lucas S."/>
            <person name="Harris P."/>
            <person name="Powlowski J."/>
            <person name="Bellemare A."/>
            <person name="Taylor D."/>
            <person name="Butler G."/>
            <person name="de Vries R.P."/>
            <person name="Allijn I.E."/>
            <person name="van den Brink J."/>
            <person name="Ushinsky S."/>
            <person name="Storms R."/>
            <person name="Powell A.J."/>
            <person name="Paulsen I.T."/>
            <person name="Elbourne L.D.H."/>
            <person name="Baker S.E."/>
            <person name="Magnuson J."/>
            <person name="LaBoissiere S."/>
            <person name="Clutterbuck A.J."/>
            <person name="Martinez D."/>
            <person name="Wogulis M."/>
            <person name="de Leon A.L."/>
            <person name="Rey M.W."/>
            <person name="Tsang A."/>
        </authorList>
    </citation>
    <scope>NUCLEOTIDE SEQUENCE [LARGE SCALE GENOMIC DNA]</scope>
    <source>
        <strain evidence="3">ATCC 38088 / NRRL 8126</strain>
    </source>
</reference>